<dbReference type="AlphaFoldDB" id="A0A813FBY8"/>
<proteinExistence type="predicted"/>
<organism evidence="1 2">
    <name type="scientific">Polarella glacialis</name>
    <name type="common">Dinoflagellate</name>
    <dbReference type="NCBI Taxonomy" id="89957"/>
    <lineage>
        <taxon>Eukaryota</taxon>
        <taxon>Sar</taxon>
        <taxon>Alveolata</taxon>
        <taxon>Dinophyceae</taxon>
        <taxon>Suessiales</taxon>
        <taxon>Suessiaceae</taxon>
        <taxon>Polarella</taxon>
    </lineage>
</organism>
<name>A0A813FBY8_POLGL</name>
<protein>
    <submittedName>
        <fullName evidence="1">Uncharacterized protein</fullName>
    </submittedName>
</protein>
<evidence type="ECO:0000313" key="1">
    <source>
        <dbReference type="EMBL" id="CAE8609355.1"/>
    </source>
</evidence>
<accession>A0A813FBY8</accession>
<evidence type="ECO:0000313" key="2">
    <source>
        <dbReference type="Proteomes" id="UP000654075"/>
    </source>
</evidence>
<reference evidence="1" key="1">
    <citation type="submission" date="2021-02" db="EMBL/GenBank/DDBJ databases">
        <authorList>
            <person name="Dougan E. K."/>
            <person name="Rhodes N."/>
            <person name="Thang M."/>
            <person name="Chan C."/>
        </authorList>
    </citation>
    <scope>NUCLEOTIDE SEQUENCE</scope>
</reference>
<dbReference type="EMBL" id="CAJNNV010024291">
    <property type="protein sequence ID" value="CAE8609355.1"/>
    <property type="molecule type" value="Genomic_DNA"/>
</dbReference>
<keyword evidence="2" id="KW-1185">Reference proteome</keyword>
<gene>
    <name evidence="1" type="ORF">PGLA1383_LOCUS27180</name>
</gene>
<dbReference type="Proteomes" id="UP000654075">
    <property type="component" value="Unassembled WGS sequence"/>
</dbReference>
<sequence>MLENACSILDQHHNQHFGAAKHGDHDAWIEELFTDQEFGHRRWDTGKNRRNPISAVKLRYATVRHRVGVLANRTPLVGFLQNRKLTRYGSLEHWQRDTEDDDSDMSMEVFLGLADAASLVKRYYSEVHGVRVTDLRCISDYNSIYCVFEWVMTLDLSEKIDEHALAALVEAGKKAGQLQKGLEGGYGCSGQDVQQSGSQLLRGRSPGAQRDLGLCRRLRSLPAAQAFL</sequence>
<comment type="caution">
    <text evidence="1">The sequence shown here is derived from an EMBL/GenBank/DDBJ whole genome shotgun (WGS) entry which is preliminary data.</text>
</comment>